<dbReference type="EMBL" id="MU267636">
    <property type="protein sequence ID" value="KAH7913132.1"/>
    <property type="molecule type" value="Genomic_DNA"/>
</dbReference>
<gene>
    <name evidence="1" type="ORF">BJ138DRAFT_1099692</name>
</gene>
<evidence type="ECO:0000313" key="2">
    <source>
        <dbReference type="Proteomes" id="UP000790377"/>
    </source>
</evidence>
<dbReference type="Proteomes" id="UP000790377">
    <property type="component" value="Unassembled WGS sequence"/>
</dbReference>
<proteinExistence type="predicted"/>
<comment type="caution">
    <text evidence="1">The sequence shown here is derived from an EMBL/GenBank/DDBJ whole genome shotgun (WGS) entry which is preliminary data.</text>
</comment>
<reference evidence="1" key="1">
    <citation type="journal article" date="2021" name="New Phytol.">
        <title>Evolutionary innovations through gain and loss of genes in the ectomycorrhizal Boletales.</title>
        <authorList>
            <person name="Wu G."/>
            <person name="Miyauchi S."/>
            <person name="Morin E."/>
            <person name="Kuo A."/>
            <person name="Drula E."/>
            <person name="Varga T."/>
            <person name="Kohler A."/>
            <person name="Feng B."/>
            <person name="Cao Y."/>
            <person name="Lipzen A."/>
            <person name="Daum C."/>
            <person name="Hundley H."/>
            <person name="Pangilinan J."/>
            <person name="Johnson J."/>
            <person name="Barry K."/>
            <person name="LaButti K."/>
            <person name="Ng V."/>
            <person name="Ahrendt S."/>
            <person name="Min B."/>
            <person name="Choi I.G."/>
            <person name="Park H."/>
            <person name="Plett J.M."/>
            <person name="Magnuson J."/>
            <person name="Spatafora J.W."/>
            <person name="Nagy L.G."/>
            <person name="Henrissat B."/>
            <person name="Grigoriev I.V."/>
            <person name="Yang Z.L."/>
            <person name="Xu J."/>
            <person name="Martin F.M."/>
        </authorList>
    </citation>
    <scope>NUCLEOTIDE SEQUENCE</scope>
    <source>
        <strain evidence="1">ATCC 28755</strain>
    </source>
</reference>
<name>A0ACB8AIQ8_9AGAM</name>
<keyword evidence="2" id="KW-1185">Reference proteome</keyword>
<protein>
    <submittedName>
        <fullName evidence="1">Uncharacterized protein</fullName>
    </submittedName>
</protein>
<evidence type="ECO:0000313" key="1">
    <source>
        <dbReference type="EMBL" id="KAH7913132.1"/>
    </source>
</evidence>
<organism evidence="1 2">
    <name type="scientific">Hygrophoropsis aurantiaca</name>
    <dbReference type="NCBI Taxonomy" id="72124"/>
    <lineage>
        <taxon>Eukaryota</taxon>
        <taxon>Fungi</taxon>
        <taxon>Dikarya</taxon>
        <taxon>Basidiomycota</taxon>
        <taxon>Agaricomycotina</taxon>
        <taxon>Agaricomycetes</taxon>
        <taxon>Agaricomycetidae</taxon>
        <taxon>Boletales</taxon>
        <taxon>Coniophorineae</taxon>
        <taxon>Hygrophoropsidaceae</taxon>
        <taxon>Hygrophoropsis</taxon>
    </lineage>
</organism>
<sequence length="320" mass="35643">MSQSSRQQDGISRSYLDRDTGSSPNLSHANTSSDQFLNNTGQFDYELERIRYSPQYTLSSSLPHHQSSADYHRNTNAFGQGDPNNTLDAFAPTTGMLYGGQETGSFGQVQNMISTPTSRSSHEYLRNHPQVLSHPSNHAGPPFPPSSSHPSSSTRSRLTLPQPARSHQENRAVLLYDTRSFSGRLKQYVIYKCDWISDDGLTCNKHFARDNHSMFLHLKEFHGVRHGEKMSCQWGGLCSNNSRSMLPASIPRHLETHLGIKWGCSSCNFIATRPDIVKSHTVQNTSCSGAEVKEIHGSGALFVDSSWYLNTLVITALRVL</sequence>
<accession>A0ACB8AIQ8</accession>